<proteinExistence type="predicted"/>
<sequence length="95" mass="10710">MPCMLTIWFGMCLFSHLRSSFFFPRSYIRSTLPIPASSRPWNAHSAPGASSISVRCTCSSSFVWLSTRYTSMKPPLLTFGLICRSFATPATTYHF</sequence>
<protein>
    <submittedName>
        <fullName evidence="2">Putative secreted peptide</fullName>
    </submittedName>
</protein>
<reference evidence="2" key="1">
    <citation type="submission" date="2018-01" db="EMBL/GenBank/DDBJ databases">
        <title>An insight into the sialome of Amazonian anophelines.</title>
        <authorList>
            <person name="Ribeiro J.M."/>
            <person name="Scarpassa V."/>
            <person name="Calvo E."/>
        </authorList>
    </citation>
    <scope>NUCLEOTIDE SEQUENCE</scope>
    <source>
        <tissue evidence="2">Salivary glands</tissue>
    </source>
</reference>
<evidence type="ECO:0000313" key="2">
    <source>
        <dbReference type="EMBL" id="MBW30864.1"/>
    </source>
</evidence>
<feature type="chain" id="PRO_5014610675" evidence="1">
    <location>
        <begin position="20"/>
        <end position="95"/>
    </location>
</feature>
<evidence type="ECO:0000256" key="1">
    <source>
        <dbReference type="SAM" id="SignalP"/>
    </source>
</evidence>
<dbReference type="AlphaFoldDB" id="A0A2M3ZQP2"/>
<organism evidence="2">
    <name type="scientific">Anopheles braziliensis</name>
    <dbReference type="NCBI Taxonomy" id="58242"/>
    <lineage>
        <taxon>Eukaryota</taxon>
        <taxon>Metazoa</taxon>
        <taxon>Ecdysozoa</taxon>
        <taxon>Arthropoda</taxon>
        <taxon>Hexapoda</taxon>
        <taxon>Insecta</taxon>
        <taxon>Pterygota</taxon>
        <taxon>Neoptera</taxon>
        <taxon>Endopterygota</taxon>
        <taxon>Diptera</taxon>
        <taxon>Nematocera</taxon>
        <taxon>Culicoidea</taxon>
        <taxon>Culicidae</taxon>
        <taxon>Anophelinae</taxon>
        <taxon>Anopheles</taxon>
    </lineage>
</organism>
<feature type="signal peptide" evidence="1">
    <location>
        <begin position="1"/>
        <end position="19"/>
    </location>
</feature>
<dbReference type="EMBL" id="GGFM01010113">
    <property type="protein sequence ID" value="MBW30864.1"/>
    <property type="molecule type" value="Transcribed_RNA"/>
</dbReference>
<name>A0A2M3ZQP2_9DIPT</name>
<accession>A0A2M3ZQP2</accession>
<keyword evidence="1" id="KW-0732">Signal</keyword>